<dbReference type="Gene3D" id="1.10.260.40">
    <property type="entry name" value="lambda repressor-like DNA-binding domains"/>
    <property type="match status" value="1"/>
</dbReference>
<dbReference type="EMBL" id="JAJAXM010000047">
    <property type="protein sequence ID" value="MCG9027285.1"/>
    <property type="molecule type" value="Genomic_DNA"/>
</dbReference>
<dbReference type="CDD" id="cd00093">
    <property type="entry name" value="HTH_XRE"/>
    <property type="match status" value="1"/>
</dbReference>
<protein>
    <submittedName>
        <fullName evidence="2">Helix-turn-helix domain-containing protein</fullName>
    </submittedName>
</protein>
<dbReference type="Pfam" id="PF13560">
    <property type="entry name" value="HTH_31"/>
    <property type="match status" value="1"/>
</dbReference>
<sequence>MPILPAFEHPDFPVALKTLRKQLGLSRTALAGKVGLSTAAIQRYEAQDASHIKPSREAYERLCAVLAELVPATLPAGPEQAGAGHAPALAGSVPEPLSIPLAEAGIEQLIARAKALGARKVIIEF</sequence>
<dbReference type="SMART" id="SM00530">
    <property type="entry name" value="HTH_XRE"/>
    <property type="match status" value="1"/>
</dbReference>
<dbReference type="InterPro" id="IPR010982">
    <property type="entry name" value="Lambda_DNA-bd_dom_sf"/>
</dbReference>
<name>A0ABD4SX21_9NEIS</name>
<dbReference type="SUPFAM" id="SSF47413">
    <property type="entry name" value="lambda repressor-like DNA-binding domains"/>
    <property type="match status" value="1"/>
</dbReference>
<accession>A0ABD4SX21</accession>
<comment type="caution">
    <text evidence="2">The sequence shown here is derived from an EMBL/GenBank/DDBJ whole genome shotgun (WGS) entry which is preliminary data.</text>
</comment>
<dbReference type="Proteomes" id="UP001200247">
    <property type="component" value="Unassembled WGS sequence"/>
</dbReference>
<reference evidence="2 3" key="1">
    <citation type="submission" date="2021-10" db="EMBL/GenBank/DDBJ databases">
        <title>Whole-genome sequencing analysis of Laribacter hongkongensis: virulence gene profiles, carbohydrate-active enzyme prediction, and antimicrobial resistance characterization.</title>
        <authorList>
            <person name="Yuan P."/>
            <person name="Zhan Y."/>
            <person name="Chen D."/>
        </authorList>
    </citation>
    <scope>NUCLEOTIDE SEQUENCE [LARGE SCALE GENOMIC DNA]</scope>
    <source>
        <strain evidence="2 3">W67</strain>
    </source>
</reference>
<feature type="domain" description="HTH cro/C1-type" evidence="1">
    <location>
        <begin position="16"/>
        <end position="45"/>
    </location>
</feature>
<dbReference type="InterPro" id="IPR001387">
    <property type="entry name" value="Cro/C1-type_HTH"/>
</dbReference>
<gene>
    <name evidence="2" type="ORF">LH440_15555</name>
</gene>
<dbReference type="AlphaFoldDB" id="A0ABD4SX21"/>
<dbReference type="PROSITE" id="PS50943">
    <property type="entry name" value="HTH_CROC1"/>
    <property type="match status" value="1"/>
</dbReference>
<proteinExistence type="predicted"/>
<organism evidence="2 3">
    <name type="scientific">Laribacter hongkongensis</name>
    <dbReference type="NCBI Taxonomy" id="168471"/>
    <lineage>
        <taxon>Bacteria</taxon>
        <taxon>Pseudomonadati</taxon>
        <taxon>Pseudomonadota</taxon>
        <taxon>Betaproteobacteria</taxon>
        <taxon>Neisseriales</taxon>
        <taxon>Aquaspirillaceae</taxon>
        <taxon>Laribacter</taxon>
    </lineage>
</organism>
<evidence type="ECO:0000313" key="3">
    <source>
        <dbReference type="Proteomes" id="UP001200247"/>
    </source>
</evidence>
<evidence type="ECO:0000259" key="1">
    <source>
        <dbReference type="PROSITE" id="PS50943"/>
    </source>
</evidence>
<dbReference type="RefSeq" id="WP_239894607.1">
    <property type="nucleotide sequence ID" value="NZ_JAJAXM010000047.1"/>
</dbReference>
<evidence type="ECO:0000313" key="2">
    <source>
        <dbReference type="EMBL" id="MCG9027285.1"/>
    </source>
</evidence>